<dbReference type="Pfam" id="PF12678">
    <property type="entry name" value="zf-rbx1"/>
    <property type="match status" value="1"/>
</dbReference>
<dbReference type="GO" id="GO:0051603">
    <property type="term" value="P:proteolysis involved in protein catabolic process"/>
    <property type="evidence" value="ECO:0007669"/>
    <property type="project" value="UniProtKB-ARBA"/>
</dbReference>
<dbReference type="AlphaFoldDB" id="A0A319CR54"/>
<dbReference type="STRING" id="1448320.A0A319CR54"/>
<feature type="domain" description="RING-type" evidence="13">
    <location>
        <begin position="100"/>
        <end position="184"/>
    </location>
</feature>
<dbReference type="Proteomes" id="UP000247810">
    <property type="component" value="Unassembled WGS sequence"/>
</dbReference>
<proteinExistence type="predicted"/>
<evidence type="ECO:0000256" key="1">
    <source>
        <dbReference type="ARBA" id="ARBA00004370"/>
    </source>
</evidence>
<feature type="region of interest" description="Disordered" evidence="11">
    <location>
        <begin position="115"/>
        <end position="148"/>
    </location>
</feature>
<dbReference type="CDD" id="cd16448">
    <property type="entry name" value="RING-H2"/>
    <property type="match status" value="1"/>
</dbReference>
<evidence type="ECO:0000256" key="5">
    <source>
        <dbReference type="ARBA" id="ARBA00022771"/>
    </source>
</evidence>
<evidence type="ECO:0000256" key="7">
    <source>
        <dbReference type="ARBA" id="ARBA00022833"/>
    </source>
</evidence>
<dbReference type="InterPro" id="IPR001841">
    <property type="entry name" value="Znf_RING"/>
</dbReference>
<keyword evidence="7" id="KW-0862">Zinc</keyword>
<evidence type="ECO:0000256" key="11">
    <source>
        <dbReference type="SAM" id="MobiDB-lite"/>
    </source>
</evidence>
<keyword evidence="15" id="KW-1185">Reference proteome</keyword>
<dbReference type="SUPFAM" id="SSF57850">
    <property type="entry name" value="RING/U-box"/>
    <property type="match status" value="1"/>
</dbReference>
<dbReference type="GO" id="GO:0016020">
    <property type="term" value="C:membrane"/>
    <property type="evidence" value="ECO:0007669"/>
    <property type="project" value="UniProtKB-SubCell"/>
</dbReference>
<comment type="subcellular location">
    <subcellularLocation>
        <location evidence="1">Membrane</location>
    </subcellularLocation>
</comment>
<keyword evidence="6" id="KW-0833">Ubl conjugation pathway</keyword>
<keyword evidence="5 10" id="KW-0863">Zinc-finger</keyword>
<evidence type="ECO:0000256" key="3">
    <source>
        <dbReference type="ARBA" id="ARBA00022692"/>
    </source>
</evidence>
<gene>
    <name evidence="14" type="ORF">BO71DRAFT_489257</name>
</gene>
<accession>A0A319CR54</accession>
<keyword evidence="3 12" id="KW-0812">Transmembrane</keyword>
<evidence type="ECO:0000313" key="15">
    <source>
        <dbReference type="Proteomes" id="UP000247810"/>
    </source>
</evidence>
<dbReference type="GO" id="GO:0016567">
    <property type="term" value="P:protein ubiquitination"/>
    <property type="evidence" value="ECO:0007669"/>
    <property type="project" value="UniProtKB-UniPathway"/>
</dbReference>
<dbReference type="PANTHER" id="PTHR46539:SF1">
    <property type="entry name" value="E3 UBIQUITIN-PROTEIN LIGASE ATL42"/>
    <property type="match status" value="1"/>
</dbReference>
<keyword evidence="8 12" id="KW-1133">Transmembrane helix</keyword>
<evidence type="ECO:0000256" key="2">
    <source>
        <dbReference type="ARBA" id="ARBA00004906"/>
    </source>
</evidence>
<organism evidence="14 15">
    <name type="scientific">Aspergillus ellipticus CBS 707.79</name>
    <dbReference type="NCBI Taxonomy" id="1448320"/>
    <lineage>
        <taxon>Eukaryota</taxon>
        <taxon>Fungi</taxon>
        <taxon>Dikarya</taxon>
        <taxon>Ascomycota</taxon>
        <taxon>Pezizomycotina</taxon>
        <taxon>Eurotiomycetes</taxon>
        <taxon>Eurotiomycetidae</taxon>
        <taxon>Eurotiales</taxon>
        <taxon>Aspergillaceae</taxon>
        <taxon>Aspergillus</taxon>
        <taxon>Aspergillus subgen. Circumdati</taxon>
    </lineage>
</organism>
<name>A0A319CR54_9EURO</name>
<dbReference type="VEuPathDB" id="FungiDB:BO71DRAFT_489257"/>
<keyword evidence="9 12" id="KW-0472">Membrane</keyword>
<dbReference type="PROSITE" id="PS50089">
    <property type="entry name" value="ZF_RING_2"/>
    <property type="match status" value="1"/>
</dbReference>
<protein>
    <recommendedName>
        <fullName evidence="13">RING-type domain-containing protein</fullName>
    </recommendedName>
</protein>
<dbReference type="UniPathway" id="UPA00143"/>
<reference evidence="14 15" key="1">
    <citation type="submission" date="2018-02" db="EMBL/GenBank/DDBJ databases">
        <title>The genomes of Aspergillus section Nigri reveals drivers in fungal speciation.</title>
        <authorList>
            <consortium name="DOE Joint Genome Institute"/>
            <person name="Vesth T.C."/>
            <person name="Nybo J."/>
            <person name="Theobald S."/>
            <person name="Brandl J."/>
            <person name="Frisvad J.C."/>
            <person name="Nielsen K.F."/>
            <person name="Lyhne E.K."/>
            <person name="Kogle M.E."/>
            <person name="Kuo A."/>
            <person name="Riley R."/>
            <person name="Clum A."/>
            <person name="Nolan M."/>
            <person name="Lipzen A."/>
            <person name="Salamov A."/>
            <person name="Henrissat B."/>
            <person name="Wiebenga A."/>
            <person name="De vries R.P."/>
            <person name="Grigoriev I.V."/>
            <person name="Mortensen U.H."/>
            <person name="Andersen M.R."/>
            <person name="Baker S.E."/>
        </authorList>
    </citation>
    <scope>NUCLEOTIDE SEQUENCE [LARGE SCALE GENOMIC DNA]</scope>
    <source>
        <strain evidence="14 15">CBS 707.79</strain>
    </source>
</reference>
<evidence type="ECO:0000256" key="6">
    <source>
        <dbReference type="ARBA" id="ARBA00022786"/>
    </source>
</evidence>
<dbReference type="SMART" id="SM00184">
    <property type="entry name" value="RING"/>
    <property type="match status" value="1"/>
</dbReference>
<dbReference type="InterPro" id="IPR024766">
    <property type="entry name" value="Znf_RING_H2"/>
</dbReference>
<evidence type="ECO:0000256" key="4">
    <source>
        <dbReference type="ARBA" id="ARBA00022723"/>
    </source>
</evidence>
<dbReference type="OrthoDB" id="8062037at2759"/>
<evidence type="ECO:0000256" key="9">
    <source>
        <dbReference type="ARBA" id="ARBA00023136"/>
    </source>
</evidence>
<evidence type="ECO:0000313" key="14">
    <source>
        <dbReference type="EMBL" id="PYH87825.1"/>
    </source>
</evidence>
<evidence type="ECO:0000259" key="13">
    <source>
        <dbReference type="PROSITE" id="PS50089"/>
    </source>
</evidence>
<feature type="transmembrane region" description="Helical" evidence="12">
    <location>
        <begin position="15"/>
        <end position="39"/>
    </location>
</feature>
<evidence type="ECO:0000256" key="12">
    <source>
        <dbReference type="SAM" id="Phobius"/>
    </source>
</evidence>
<evidence type="ECO:0000256" key="8">
    <source>
        <dbReference type="ARBA" id="ARBA00022989"/>
    </source>
</evidence>
<dbReference type="EMBL" id="KZ826164">
    <property type="protein sequence ID" value="PYH87825.1"/>
    <property type="molecule type" value="Genomic_DNA"/>
</dbReference>
<sequence>MAADGHGHGPSGTSIVGVVVGAVLLFAAMSFIPLIILLYHRRTRPLRRDSELRTFTSSGTMRQVSVQRWLEEQTHPHPDSTPLTTTTSNNNEWHYAQESCPICLSHLSTSSSQDSLPYPEPACVAPSSSPPDESVPQEDRPVPPPAPAAQRNSILVLNRCHHTFHTECLAEWFVARRLRCPVCQMSYFPDD</sequence>
<keyword evidence="4" id="KW-0479">Metal-binding</keyword>
<dbReference type="PANTHER" id="PTHR46539">
    <property type="entry name" value="E3 UBIQUITIN-PROTEIN LIGASE ATL42"/>
    <property type="match status" value="1"/>
</dbReference>
<comment type="pathway">
    <text evidence="2">Protein modification; protein ubiquitination.</text>
</comment>
<dbReference type="InterPro" id="IPR013083">
    <property type="entry name" value="Znf_RING/FYVE/PHD"/>
</dbReference>
<dbReference type="Gene3D" id="3.30.40.10">
    <property type="entry name" value="Zinc/RING finger domain, C3HC4 (zinc finger)"/>
    <property type="match status" value="1"/>
</dbReference>
<evidence type="ECO:0000256" key="10">
    <source>
        <dbReference type="PROSITE-ProRule" id="PRU00175"/>
    </source>
</evidence>
<dbReference type="GO" id="GO:0008270">
    <property type="term" value="F:zinc ion binding"/>
    <property type="evidence" value="ECO:0007669"/>
    <property type="project" value="UniProtKB-KW"/>
</dbReference>